<organism evidence="1 2">
    <name type="scientific">Candidatus Sulfobium mesophilum</name>
    <dbReference type="NCBI Taxonomy" id="2016548"/>
    <lineage>
        <taxon>Bacteria</taxon>
        <taxon>Pseudomonadati</taxon>
        <taxon>Nitrospirota</taxon>
        <taxon>Nitrospiria</taxon>
        <taxon>Nitrospirales</taxon>
        <taxon>Nitrospiraceae</taxon>
        <taxon>Candidatus Sulfobium</taxon>
    </lineage>
</organism>
<reference evidence="2" key="1">
    <citation type="submission" date="2018-03" db="EMBL/GenBank/DDBJ databases">
        <authorList>
            <person name="Zecchin S."/>
        </authorList>
    </citation>
    <scope>NUCLEOTIDE SEQUENCE [LARGE SCALE GENOMIC DNA]</scope>
</reference>
<dbReference type="EMBL" id="OUUY01000125">
    <property type="protein sequence ID" value="SPQ01846.1"/>
    <property type="molecule type" value="Genomic_DNA"/>
</dbReference>
<dbReference type="Proteomes" id="UP000245125">
    <property type="component" value="Unassembled WGS sequence"/>
</dbReference>
<keyword evidence="2" id="KW-1185">Reference proteome</keyword>
<evidence type="ECO:0000313" key="2">
    <source>
        <dbReference type="Proteomes" id="UP000245125"/>
    </source>
</evidence>
<evidence type="ECO:0008006" key="3">
    <source>
        <dbReference type="Google" id="ProtNLM"/>
    </source>
</evidence>
<protein>
    <recommendedName>
        <fullName evidence="3">Sulfur carrier protein ThiS</fullName>
    </recommendedName>
</protein>
<accession>A0A2U3QKA2</accession>
<evidence type="ECO:0000313" key="1">
    <source>
        <dbReference type="EMBL" id="SPQ01846.1"/>
    </source>
</evidence>
<gene>
    <name evidence="1" type="ORF">NBG4_750005</name>
</gene>
<name>A0A2U3QKA2_9BACT</name>
<proteinExistence type="predicted"/>
<sequence length="59" mass="6476">MKVYVNDKPVDILPGMTVMHALLNSGLLSEIGPKKVYDAWGNEIGLDGALNEGMKIYVR</sequence>
<dbReference type="AlphaFoldDB" id="A0A2U3QKA2"/>
<dbReference type="OrthoDB" id="5523620at2"/>